<feature type="transmembrane region" description="Helical" evidence="1">
    <location>
        <begin position="130"/>
        <end position="149"/>
    </location>
</feature>
<evidence type="ECO:0000256" key="1">
    <source>
        <dbReference type="SAM" id="Phobius"/>
    </source>
</evidence>
<dbReference type="Pfam" id="PF03988">
    <property type="entry name" value="DUF347"/>
    <property type="match status" value="4"/>
</dbReference>
<keyword evidence="1" id="KW-0472">Membrane</keyword>
<dbReference type="AlphaFoldDB" id="A0A2T6GIW4"/>
<evidence type="ECO:0008006" key="4">
    <source>
        <dbReference type="Google" id="ProtNLM"/>
    </source>
</evidence>
<feature type="transmembrane region" description="Helical" evidence="1">
    <location>
        <begin position="184"/>
        <end position="204"/>
    </location>
</feature>
<keyword evidence="1" id="KW-0812">Transmembrane</keyword>
<feature type="transmembrane region" description="Helical" evidence="1">
    <location>
        <begin position="155"/>
        <end position="177"/>
    </location>
</feature>
<gene>
    <name evidence="2" type="ORF">C5U62_19135</name>
</gene>
<reference evidence="2 3" key="1">
    <citation type="submission" date="2018-03" db="EMBL/GenBank/DDBJ databases">
        <title>Draft genome sequence of the plant growth promoting rhizobacterium Pseudomonas protegens strain BNJ-SS-45 isolated from wheat (Triticum aestivum) rhizosphere.</title>
        <authorList>
            <person name="Bajpai A."/>
            <person name="Shende K."/>
            <person name="Meena N."/>
            <person name="Upadhyayula S.R."/>
            <person name="Suravajhala P."/>
            <person name="Medicherla K.M."/>
            <person name="Johri B.N."/>
        </authorList>
    </citation>
    <scope>NUCLEOTIDE SEQUENCE [LARGE SCALE GENOMIC DNA]</scope>
    <source>
        <strain evidence="2 3">BNJ-SS-45</strain>
    </source>
</reference>
<organism evidence="2 3">
    <name type="scientific">Pseudomonas protegens</name>
    <dbReference type="NCBI Taxonomy" id="380021"/>
    <lineage>
        <taxon>Bacteria</taxon>
        <taxon>Pseudomonadati</taxon>
        <taxon>Pseudomonadota</taxon>
        <taxon>Gammaproteobacteria</taxon>
        <taxon>Pseudomonadales</taxon>
        <taxon>Pseudomonadaceae</taxon>
        <taxon>Pseudomonas</taxon>
    </lineage>
</organism>
<keyword evidence="1" id="KW-1133">Transmembrane helix</keyword>
<dbReference type="EMBL" id="PYJM01000004">
    <property type="protein sequence ID" value="PUA44079.1"/>
    <property type="molecule type" value="Genomic_DNA"/>
</dbReference>
<evidence type="ECO:0000313" key="3">
    <source>
        <dbReference type="Proteomes" id="UP000244178"/>
    </source>
</evidence>
<comment type="caution">
    <text evidence="2">The sequence shown here is derived from an EMBL/GenBank/DDBJ whole genome shotgun (WGS) entry which is preliminary data.</text>
</comment>
<feature type="transmembrane region" description="Helical" evidence="1">
    <location>
        <begin position="38"/>
        <end position="57"/>
    </location>
</feature>
<accession>A0A2T6GIW4</accession>
<protein>
    <recommendedName>
        <fullName evidence="4">Membrane-anchored protein</fullName>
    </recommendedName>
</protein>
<feature type="transmembrane region" description="Helical" evidence="1">
    <location>
        <begin position="90"/>
        <end position="110"/>
    </location>
</feature>
<dbReference type="RefSeq" id="WP_108545323.1">
    <property type="nucleotide sequence ID" value="NZ_PYJM01000004.1"/>
</dbReference>
<sequence length="251" mass="26990">MNKLPQITLAFWVMKICATTLGETAGDLLSMTLNVGYAISSMILISVFLLTLVTQLWSKTYNPVLYWMVILSTSTAGTTLSDFMDRTLGLGYASGSLILIGMLLAIFAAWRLSGDSLNVNRIQTFRGELFYWMVILFSNTLGTALGDYLADDSGLGFAGGALLIGSTIAVVVLLKYLTRLSSVLLFWVAFVLTRPFGATLGDFLTKPHEKGGLDFGTIGSSAVLAGILLVMIVGAAWAQNRYARQGAAELS</sequence>
<proteinExistence type="predicted"/>
<dbReference type="Proteomes" id="UP000244178">
    <property type="component" value="Unassembled WGS sequence"/>
</dbReference>
<evidence type="ECO:0000313" key="2">
    <source>
        <dbReference type="EMBL" id="PUA44079.1"/>
    </source>
</evidence>
<name>A0A2T6GIW4_9PSED</name>
<dbReference type="InterPro" id="IPR007136">
    <property type="entry name" value="DUF347"/>
</dbReference>
<feature type="transmembrane region" description="Helical" evidence="1">
    <location>
        <begin position="216"/>
        <end position="238"/>
    </location>
</feature>